<feature type="transmembrane region" description="Helical" evidence="2">
    <location>
        <begin position="140"/>
        <end position="163"/>
    </location>
</feature>
<evidence type="ECO:0000256" key="2">
    <source>
        <dbReference type="SAM" id="Phobius"/>
    </source>
</evidence>
<gene>
    <name evidence="3" type="ORF">B0I36DRAFT_268844</name>
</gene>
<feature type="transmembrane region" description="Helical" evidence="2">
    <location>
        <begin position="105"/>
        <end position="128"/>
    </location>
</feature>
<proteinExistence type="predicted"/>
<keyword evidence="2" id="KW-0472">Membrane</keyword>
<reference evidence="3" key="1">
    <citation type="journal article" date="2021" name="Nat. Commun.">
        <title>Genetic determinants of endophytism in the Arabidopsis root mycobiome.</title>
        <authorList>
            <person name="Mesny F."/>
            <person name="Miyauchi S."/>
            <person name="Thiergart T."/>
            <person name="Pickel B."/>
            <person name="Atanasova L."/>
            <person name="Karlsson M."/>
            <person name="Huettel B."/>
            <person name="Barry K.W."/>
            <person name="Haridas S."/>
            <person name="Chen C."/>
            <person name="Bauer D."/>
            <person name="Andreopoulos W."/>
            <person name="Pangilinan J."/>
            <person name="LaButti K."/>
            <person name="Riley R."/>
            <person name="Lipzen A."/>
            <person name="Clum A."/>
            <person name="Drula E."/>
            <person name="Henrissat B."/>
            <person name="Kohler A."/>
            <person name="Grigoriev I.V."/>
            <person name="Martin F.M."/>
            <person name="Hacquard S."/>
        </authorList>
    </citation>
    <scope>NUCLEOTIDE SEQUENCE</scope>
    <source>
        <strain evidence="3">MPI-CAGE-CH-0230</strain>
    </source>
</reference>
<evidence type="ECO:0000313" key="4">
    <source>
        <dbReference type="Proteomes" id="UP000756346"/>
    </source>
</evidence>
<comment type="caution">
    <text evidence="3">The sequence shown here is derived from an EMBL/GenBank/DDBJ whole genome shotgun (WGS) entry which is preliminary data.</text>
</comment>
<dbReference type="PANTHER" id="PTHR42024:SF1">
    <property type="entry name" value="AMINO ACID PERMEASE_ SLC12A DOMAIN-CONTAINING PROTEIN"/>
    <property type="match status" value="1"/>
</dbReference>
<keyword evidence="2" id="KW-1133">Transmembrane helix</keyword>
<dbReference type="GeneID" id="70180799"/>
<feature type="region of interest" description="Disordered" evidence="1">
    <location>
        <begin position="1"/>
        <end position="90"/>
    </location>
</feature>
<feature type="transmembrane region" description="Helical" evidence="2">
    <location>
        <begin position="222"/>
        <end position="242"/>
    </location>
</feature>
<dbReference type="RefSeq" id="XP_046011035.1">
    <property type="nucleotide sequence ID" value="XM_046151253.1"/>
</dbReference>
<feature type="compositionally biased region" description="Low complexity" evidence="1">
    <location>
        <begin position="39"/>
        <end position="50"/>
    </location>
</feature>
<organism evidence="3 4">
    <name type="scientific">Microdochium trichocladiopsis</name>
    <dbReference type="NCBI Taxonomy" id="1682393"/>
    <lineage>
        <taxon>Eukaryota</taxon>
        <taxon>Fungi</taxon>
        <taxon>Dikarya</taxon>
        <taxon>Ascomycota</taxon>
        <taxon>Pezizomycotina</taxon>
        <taxon>Sordariomycetes</taxon>
        <taxon>Xylariomycetidae</taxon>
        <taxon>Xylariales</taxon>
        <taxon>Microdochiaceae</taxon>
        <taxon>Microdochium</taxon>
    </lineage>
</organism>
<feature type="transmembrane region" description="Helical" evidence="2">
    <location>
        <begin position="191"/>
        <end position="210"/>
    </location>
</feature>
<dbReference type="AlphaFoldDB" id="A0A9P8Y620"/>
<sequence length="381" mass="42257">MPRQPGEDGQQIHNDVVTPRPPQEDFIRQSLTASLPPALKSKSTSTLLKSRSPAGSSPTTEQASRRASIEQETPDALLDPGDHHLPASRPPPLNYTLTDKKLRIFIFWCFILFDCAIVPTALYFVLWYEAGPGSQPRGPLAADTVLSIVTATIGGTAIIEWLVRCWKLWKKDSDCRVIGARNRWYFDWYQWWFGLCMLIVVAELILGTAWRQPKRRLLALPLSSVQIIFGSALLFVDILHWCSAPAPLRISSVARDAPAPPGIYPLIEDICAVSGGGKTVYREALARRYAASPLFRAMLRRLGLFWALGALACAGGTAYLVLEFPDIDIAYAFGWTVPFVWVGVWSVVTIPYVKIMLAREQRLWVGEGAPLSAVAPSLEQV</sequence>
<keyword evidence="4" id="KW-1185">Reference proteome</keyword>
<name>A0A9P8Y620_9PEZI</name>
<protein>
    <submittedName>
        <fullName evidence="3">Uncharacterized protein</fullName>
    </submittedName>
</protein>
<dbReference type="PANTHER" id="PTHR42024">
    <property type="entry name" value="AMINO ACID PERMEASE_ SLC12A DOMAIN-CONTAINING PROTEIN"/>
    <property type="match status" value="1"/>
</dbReference>
<evidence type="ECO:0000256" key="1">
    <source>
        <dbReference type="SAM" id="MobiDB-lite"/>
    </source>
</evidence>
<feature type="transmembrane region" description="Helical" evidence="2">
    <location>
        <begin position="302"/>
        <end position="321"/>
    </location>
</feature>
<feature type="compositionally biased region" description="Polar residues" evidence="1">
    <location>
        <begin position="53"/>
        <end position="62"/>
    </location>
</feature>
<dbReference type="OrthoDB" id="4838853at2759"/>
<keyword evidence="2" id="KW-0812">Transmembrane</keyword>
<dbReference type="Proteomes" id="UP000756346">
    <property type="component" value="Unassembled WGS sequence"/>
</dbReference>
<feature type="transmembrane region" description="Helical" evidence="2">
    <location>
        <begin position="333"/>
        <end position="353"/>
    </location>
</feature>
<dbReference type="EMBL" id="JAGTJQ010000006">
    <property type="protein sequence ID" value="KAH7028747.1"/>
    <property type="molecule type" value="Genomic_DNA"/>
</dbReference>
<evidence type="ECO:0000313" key="3">
    <source>
        <dbReference type="EMBL" id="KAH7028747.1"/>
    </source>
</evidence>
<accession>A0A9P8Y620</accession>